<dbReference type="GO" id="GO:0004175">
    <property type="term" value="F:endopeptidase activity"/>
    <property type="evidence" value="ECO:0007669"/>
    <property type="project" value="UniProtKB-ARBA"/>
</dbReference>
<evidence type="ECO:0000256" key="1">
    <source>
        <dbReference type="SAM" id="MobiDB-lite"/>
    </source>
</evidence>
<feature type="transmembrane region" description="Helical" evidence="2">
    <location>
        <begin position="60"/>
        <end position="82"/>
    </location>
</feature>
<dbReference type="RefSeq" id="WP_185740418.1">
    <property type="nucleotide sequence ID" value="NZ_VFOM01000001.1"/>
</dbReference>
<evidence type="ECO:0000313" key="4">
    <source>
        <dbReference type="EMBL" id="TQL47257.1"/>
    </source>
</evidence>
<gene>
    <name evidence="4" type="ORF">FB562_0312</name>
</gene>
<protein>
    <submittedName>
        <fullName evidence="4">CAAX prenyl protease-like protein</fullName>
    </submittedName>
</protein>
<keyword evidence="2" id="KW-0812">Transmembrane</keyword>
<feature type="compositionally biased region" description="Low complexity" evidence="1">
    <location>
        <begin position="262"/>
        <end position="277"/>
    </location>
</feature>
<sequence>MLSPSQPLSPAVLVVVLVALLLGLILRTLRKDRREYGRFKRLRSTARRQKFFAKWLRESFLLFGGASLVILALAWQYVPLMLGDIERLPAMQWLRQLMVDGAGVTTAIIWGGGAILLLGPAIAIWAARHSDEVPSIGDIAALLPRNRQELGWGAAMSVNAGIVEELMFRLALPTLVYAVSGNAVIAVVGSVLLFGLLHLYQGVPGIVGSIAIGALLMALFLVSGSILLAIVAHALIDLRSLVLIPVVVYEVHKPKGQRRAALAQATGTAPTATPAGTSPDPRR</sequence>
<dbReference type="GO" id="GO:0080120">
    <property type="term" value="P:CAAX-box protein maturation"/>
    <property type="evidence" value="ECO:0007669"/>
    <property type="project" value="UniProtKB-ARBA"/>
</dbReference>
<comment type="caution">
    <text evidence="4">The sequence shown here is derived from an EMBL/GenBank/DDBJ whole genome shotgun (WGS) entry which is preliminary data.</text>
</comment>
<feature type="transmembrane region" description="Helical" evidence="2">
    <location>
        <begin position="175"/>
        <end position="200"/>
    </location>
</feature>
<evidence type="ECO:0000313" key="5">
    <source>
        <dbReference type="Proteomes" id="UP000317998"/>
    </source>
</evidence>
<feature type="region of interest" description="Disordered" evidence="1">
    <location>
        <begin position="262"/>
        <end position="283"/>
    </location>
</feature>
<accession>A0A542YGP9</accession>
<dbReference type="AlphaFoldDB" id="A0A542YGP9"/>
<proteinExistence type="predicted"/>
<feature type="transmembrane region" description="Helical" evidence="2">
    <location>
        <begin position="206"/>
        <end position="231"/>
    </location>
</feature>
<dbReference type="InterPro" id="IPR003675">
    <property type="entry name" value="Rce1/LyrA-like_dom"/>
</dbReference>
<feature type="transmembrane region" description="Helical" evidence="2">
    <location>
        <begin position="12"/>
        <end position="29"/>
    </location>
</feature>
<name>A0A542YGP9_9MICO</name>
<dbReference type="Proteomes" id="UP000317998">
    <property type="component" value="Unassembled WGS sequence"/>
</dbReference>
<keyword evidence="4" id="KW-0645">Protease</keyword>
<evidence type="ECO:0000259" key="3">
    <source>
        <dbReference type="Pfam" id="PF02517"/>
    </source>
</evidence>
<feature type="domain" description="CAAX prenyl protease 2/Lysostaphin resistance protein A-like" evidence="3">
    <location>
        <begin position="150"/>
        <end position="238"/>
    </location>
</feature>
<keyword evidence="4" id="KW-0378">Hydrolase</keyword>
<organism evidence="4 5">
    <name type="scientific">Homoserinimonas aerilata</name>
    <dbReference type="NCBI Taxonomy" id="1162970"/>
    <lineage>
        <taxon>Bacteria</taxon>
        <taxon>Bacillati</taxon>
        <taxon>Actinomycetota</taxon>
        <taxon>Actinomycetes</taxon>
        <taxon>Micrococcales</taxon>
        <taxon>Microbacteriaceae</taxon>
        <taxon>Homoserinimonas</taxon>
    </lineage>
</organism>
<evidence type="ECO:0000256" key="2">
    <source>
        <dbReference type="SAM" id="Phobius"/>
    </source>
</evidence>
<feature type="transmembrane region" description="Helical" evidence="2">
    <location>
        <begin position="102"/>
        <end position="127"/>
    </location>
</feature>
<dbReference type="EMBL" id="VFOM01000001">
    <property type="protein sequence ID" value="TQL47257.1"/>
    <property type="molecule type" value="Genomic_DNA"/>
</dbReference>
<dbReference type="GO" id="GO:0006508">
    <property type="term" value="P:proteolysis"/>
    <property type="evidence" value="ECO:0007669"/>
    <property type="project" value="UniProtKB-KW"/>
</dbReference>
<dbReference type="Pfam" id="PF02517">
    <property type="entry name" value="Rce1-like"/>
    <property type="match status" value="1"/>
</dbReference>
<keyword evidence="5" id="KW-1185">Reference proteome</keyword>
<reference evidence="4 5" key="1">
    <citation type="submission" date="2019-06" db="EMBL/GenBank/DDBJ databases">
        <title>Sequencing the genomes of 1000 actinobacteria strains.</title>
        <authorList>
            <person name="Klenk H.-P."/>
        </authorList>
    </citation>
    <scope>NUCLEOTIDE SEQUENCE [LARGE SCALE GENOMIC DNA]</scope>
    <source>
        <strain evidence="4 5">DSM 26477</strain>
    </source>
</reference>
<keyword evidence="2" id="KW-1133">Transmembrane helix</keyword>
<keyword evidence="2" id="KW-0472">Membrane</keyword>